<protein>
    <submittedName>
        <fullName evidence="1 3">Uncharacterized protein</fullName>
    </submittedName>
</protein>
<evidence type="ECO:0000313" key="3">
    <source>
        <dbReference type="WBParaSite" id="BTMF_0000590401-mRNA-1"/>
    </source>
</evidence>
<dbReference type="Proteomes" id="UP000280834">
    <property type="component" value="Unassembled WGS sequence"/>
</dbReference>
<evidence type="ECO:0000313" key="2">
    <source>
        <dbReference type="Proteomes" id="UP000280834"/>
    </source>
</evidence>
<organism evidence="3">
    <name type="scientific">Brugia timori</name>
    <dbReference type="NCBI Taxonomy" id="42155"/>
    <lineage>
        <taxon>Eukaryota</taxon>
        <taxon>Metazoa</taxon>
        <taxon>Ecdysozoa</taxon>
        <taxon>Nematoda</taxon>
        <taxon>Chromadorea</taxon>
        <taxon>Rhabditida</taxon>
        <taxon>Spirurina</taxon>
        <taxon>Spiruromorpha</taxon>
        <taxon>Filarioidea</taxon>
        <taxon>Onchocercidae</taxon>
        <taxon>Brugia</taxon>
    </lineage>
</organism>
<name>A0A0R3QHN6_9BILA</name>
<reference evidence="3" key="1">
    <citation type="submission" date="2017-02" db="UniProtKB">
        <authorList>
            <consortium name="WormBaseParasite"/>
        </authorList>
    </citation>
    <scope>IDENTIFICATION</scope>
</reference>
<sequence length="49" mass="5514">MSNLSSLHSPCITFTTPSYHTCPRHIKLPALFSFLFFLSSSPTNDLNNK</sequence>
<keyword evidence="2" id="KW-1185">Reference proteome</keyword>
<dbReference type="WBParaSite" id="BTMF_0000590401-mRNA-1">
    <property type="protein sequence ID" value="BTMF_0000590401-mRNA-1"/>
    <property type="gene ID" value="BTMF_0000590401"/>
</dbReference>
<gene>
    <name evidence="1" type="ORF">BTMF_LOCUS5168</name>
</gene>
<proteinExistence type="predicted"/>
<evidence type="ECO:0000313" key="1">
    <source>
        <dbReference type="EMBL" id="VDO17771.1"/>
    </source>
</evidence>
<accession>A0A0R3QHN6</accession>
<dbReference type="EMBL" id="UZAG01005440">
    <property type="protein sequence ID" value="VDO17771.1"/>
    <property type="molecule type" value="Genomic_DNA"/>
</dbReference>
<dbReference type="AlphaFoldDB" id="A0A0R3QHN6"/>
<reference evidence="1 2" key="2">
    <citation type="submission" date="2018-11" db="EMBL/GenBank/DDBJ databases">
        <authorList>
            <consortium name="Pathogen Informatics"/>
        </authorList>
    </citation>
    <scope>NUCLEOTIDE SEQUENCE [LARGE SCALE GENOMIC DNA]</scope>
</reference>